<evidence type="ECO:0000256" key="2">
    <source>
        <dbReference type="ARBA" id="ARBA00022670"/>
    </source>
</evidence>
<evidence type="ECO:0000256" key="1">
    <source>
        <dbReference type="ARBA" id="ARBA00009179"/>
    </source>
</evidence>
<dbReference type="RefSeq" id="WP_377773637.1">
    <property type="nucleotide sequence ID" value="NZ_JBHUHO010000033.1"/>
</dbReference>
<feature type="domain" description="PDZ" evidence="7">
    <location>
        <begin position="105"/>
        <end position="173"/>
    </location>
</feature>
<keyword evidence="2 5" id="KW-0645">Protease</keyword>
<evidence type="ECO:0000313" key="8">
    <source>
        <dbReference type="EMBL" id="MFD2116951.1"/>
    </source>
</evidence>
<dbReference type="CDD" id="cd07560">
    <property type="entry name" value="Peptidase_S41_CPP"/>
    <property type="match status" value="1"/>
</dbReference>
<dbReference type="SMART" id="SM00228">
    <property type="entry name" value="PDZ"/>
    <property type="match status" value="1"/>
</dbReference>
<comment type="caution">
    <text evidence="8">The sequence shown here is derived from an EMBL/GenBank/DDBJ whole genome shotgun (WGS) entry which is preliminary data.</text>
</comment>
<protein>
    <submittedName>
        <fullName evidence="8">S41 family peptidase</fullName>
    </submittedName>
</protein>
<accession>A0ABW4YMS7</accession>
<dbReference type="Pfam" id="PF17820">
    <property type="entry name" value="PDZ_6"/>
    <property type="match status" value="1"/>
</dbReference>
<dbReference type="CDD" id="cd06782">
    <property type="entry name" value="cpPDZ_CPP-like"/>
    <property type="match status" value="1"/>
</dbReference>
<gene>
    <name evidence="8" type="ORF">ACFSJH_14575</name>
</gene>
<dbReference type="InterPro" id="IPR001478">
    <property type="entry name" value="PDZ"/>
</dbReference>
<dbReference type="PANTHER" id="PTHR32060">
    <property type="entry name" value="TAIL-SPECIFIC PROTEASE"/>
    <property type="match status" value="1"/>
</dbReference>
<dbReference type="SUPFAM" id="SSF52096">
    <property type="entry name" value="ClpP/crotonase"/>
    <property type="match status" value="1"/>
</dbReference>
<dbReference type="Gene3D" id="3.90.226.10">
    <property type="entry name" value="2-enoyl-CoA Hydratase, Chain A, domain 1"/>
    <property type="match status" value="1"/>
</dbReference>
<dbReference type="InterPro" id="IPR036365">
    <property type="entry name" value="PGBD-like_sf"/>
</dbReference>
<dbReference type="SUPFAM" id="SSF50156">
    <property type="entry name" value="PDZ domain-like"/>
    <property type="match status" value="1"/>
</dbReference>
<dbReference type="Gene3D" id="2.30.42.10">
    <property type="match status" value="1"/>
</dbReference>
<keyword evidence="6" id="KW-0472">Membrane</keyword>
<organism evidence="8 9">
    <name type="scientific">Paenibacillus yanchengensis</name>
    <dbReference type="NCBI Taxonomy" id="2035833"/>
    <lineage>
        <taxon>Bacteria</taxon>
        <taxon>Bacillati</taxon>
        <taxon>Bacillota</taxon>
        <taxon>Bacilli</taxon>
        <taxon>Bacillales</taxon>
        <taxon>Paenibacillaceae</taxon>
        <taxon>Paenibacillus</taxon>
    </lineage>
</organism>
<dbReference type="Pfam" id="PF03572">
    <property type="entry name" value="Peptidase_S41"/>
    <property type="match status" value="1"/>
</dbReference>
<dbReference type="SUPFAM" id="SSF47090">
    <property type="entry name" value="PGBD-like"/>
    <property type="match status" value="1"/>
</dbReference>
<dbReference type="Pfam" id="PF01471">
    <property type="entry name" value="PG_binding_1"/>
    <property type="match status" value="1"/>
</dbReference>
<evidence type="ECO:0000256" key="5">
    <source>
        <dbReference type="RuleBase" id="RU004404"/>
    </source>
</evidence>
<keyword evidence="6" id="KW-0812">Transmembrane</keyword>
<feature type="transmembrane region" description="Helical" evidence="6">
    <location>
        <begin position="7"/>
        <end position="26"/>
    </location>
</feature>
<dbReference type="SMART" id="SM00245">
    <property type="entry name" value="TSPc"/>
    <property type="match status" value="1"/>
</dbReference>
<name>A0ABW4YMS7_9BACL</name>
<keyword evidence="9" id="KW-1185">Reference proteome</keyword>
<dbReference type="InterPro" id="IPR041489">
    <property type="entry name" value="PDZ_6"/>
</dbReference>
<evidence type="ECO:0000256" key="3">
    <source>
        <dbReference type="ARBA" id="ARBA00022801"/>
    </source>
</evidence>
<dbReference type="InterPro" id="IPR002477">
    <property type="entry name" value="Peptidoglycan-bd-like"/>
</dbReference>
<keyword evidence="4 5" id="KW-0720">Serine protease</keyword>
<dbReference type="NCBIfam" id="TIGR00225">
    <property type="entry name" value="prc"/>
    <property type="match status" value="1"/>
</dbReference>
<dbReference type="Gene3D" id="3.30.750.44">
    <property type="match status" value="1"/>
</dbReference>
<keyword evidence="6" id="KW-1133">Transmembrane helix</keyword>
<reference evidence="9" key="1">
    <citation type="journal article" date="2019" name="Int. J. Syst. Evol. Microbiol.">
        <title>The Global Catalogue of Microorganisms (GCM) 10K type strain sequencing project: providing services to taxonomists for standard genome sequencing and annotation.</title>
        <authorList>
            <consortium name="The Broad Institute Genomics Platform"/>
            <consortium name="The Broad Institute Genome Sequencing Center for Infectious Disease"/>
            <person name="Wu L."/>
            <person name="Ma J."/>
        </authorList>
    </citation>
    <scope>NUCLEOTIDE SEQUENCE [LARGE SCALE GENOMIC DNA]</scope>
    <source>
        <strain evidence="9">GH52</strain>
    </source>
</reference>
<dbReference type="InterPro" id="IPR055210">
    <property type="entry name" value="CtpA/B_N"/>
</dbReference>
<evidence type="ECO:0000256" key="6">
    <source>
        <dbReference type="SAM" id="Phobius"/>
    </source>
</evidence>
<comment type="similarity">
    <text evidence="1 5">Belongs to the peptidase S41A family.</text>
</comment>
<dbReference type="InterPro" id="IPR036034">
    <property type="entry name" value="PDZ_sf"/>
</dbReference>
<evidence type="ECO:0000259" key="7">
    <source>
        <dbReference type="PROSITE" id="PS50106"/>
    </source>
</evidence>
<dbReference type="PROSITE" id="PS50106">
    <property type="entry name" value="PDZ"/>
    <property type="match status" value="1"/>
</dbReference>
<dbReference type="PANTHER" id="PTHR32060:SF29">
    <property type="entry name" value="CARBOXY-TERMINAL PROCESSING PROTEASE CTPB"/>
    <property type="match status" value="1"/>
</dbReference>
<evidence type="ECO:0000256" key="4">
    <source>
        <dbReference type="ARBA" id="ARBA00022825"/>
    </source>
</evidence>
<dbReference type="InterPro" id="IPR036366">
    <property type="entry name" value="PGBDSf"/>
</dbReference>
<evidence type="ECO:0000313" key="9">
    <source>
        <dbReference type="Proteomes" id="UP001597362"/>
    </source>
</evidence>
<dbReference type="InterPro" id="IPR005151">
    <property type="entry name" value="Tail-specific_protease"/>
</dbReference>
<proteinExistence type="inferred from homology"/>
<dbReference type="InterPro" id="IPR029045">
    <property type="entry name" value="ClpP/crotonase-like_dom_sf"/>
</dbReference>
<dbReference type="Pfam" id="PF22694">
    <property type="entry name" value="CtpB_N-like"/>
    <property type="match status" value="1"/>
</dbReference>
<sequence length="490" mass="53367">MQFKGRSVLITVLSTMIASVLITLLVTDKLVDNNKQPLSVVAASSNKQSYQMTKTEMGKLNAVLELIETKYFTKVEREDILDGAISGMLGALNDPYSVYMEDDTAKQFTESIDGSFSGIGAEVSMENGRVVIVSPIKGSPAEKAGLLAKDILLSVNGESVDGLTLQEAVDKIRGPKGSKAKLSILRNNSTEPIQVVIVRDDIDIETVFASIDKQGIGVIEIRQFSMNTGKRFIEELKKLEQQKLKGLVIDVRNNPGGVLQVVVEVAQAMMKPGSVILQVEDRDGGKEQSKAQGGQKKPYPIAVVTNNGSASASEILAGALQENGLAHVIGEDTFGKGTIQVSYNKALGDNSLVKLTIAKWLTPKGNWINEVGVKPNKVVAPPALYTVARIMLDEPFKKDQFSEQIRSAQVMLQGIGYEIGREDGYFDTKTEQAITKFQRANKLKVTSMLDKPTVAALEKQVIDWIGAEKNDRQLQEAIQWVKQAGKKATK</sequence>
<keyword evidence="3 5" id="KW-0378">Hydrolase</keyword>
<dbReference type="EMBL" id="JBHUHO010000033">
    <property type="protein sequence ID" value="MFD2116951.1"/>
    <property type="molecule type" value="Genomic_DNA"/>
</dbReference>
<dbReference type="InterPro" id="IPR004447">
    <property type="entry name" value="Peptidase_S41A"/>
</dbReference>
<dbReference type="Gene3D" id="1.10.101.10">
    <property type="entry name" value="PGBD-like superfamily/PGBD"/>
    <property type="match status" value="1"/>
</dbReference>
<dbReference type="Proteomes" id="UP001597362">
    <property type="component" value="Unassembled WGS sequence"/>
</dbReference>